<reference evidence="4 5" key="1">
    <citation type="submission" date="2018-02" db="EMBL/GenBank/DDBJ databases">
        <title>Draft genome sequences of Elsinoe sp., causing black scab on jojoba.</title>
        <authorList>
            <person name="Stodart B."/>
            <person name="Jeffress S."/>
            <person name="Ash G."/>
            <person name="Arun Chinnappa K."/>
        </authorList>
    </citation>
    <scope>NUCLEOTIDE SEQUENCE [LARGE SCALE GENOMIC DNA]</scope>
    <source>
        <strain evidence="4 5">Hillstone_2</strain>
    </source>
</reference>
<dbReference type="Proteomes" id="UP000308133">
    <property type="component" value="Unassembled WGS sequence"/>
</dbReference>
<feature type="domain" description="Methyltransferase" evidence="3">
    <location>
        <begin position="50"/>
        <end position="140"/>
    </location>
</feature>
<dbReference type="AlphaFoldDB" id="A0A4V6DT11"/>
<dbReference type="EMBL" id="PTQR01000126">
    <property type="protein sequence ID" value="TKX18842.1"/>
    <property type="molecule type" value="Genomic_DNA"/>
</dbReference>
<dbReference type="InterPro" id="IPR041698">
    <property type="entry name" value="Methyltransf_25"/>
</dbReference>
<name>A0A4V6DT11_9PEZI</name>
<organism evidence="4 5">
    <name type="scientific">Elsinoe australis</name>
    <dbReference type="NCBI Taxonomy" id="40998"/>
    <lineage>
        <taxon>Eukaryota</taxon>
        <taxon>Fungi</taxon>
        <taxon>Dikarya</taxon>
        <taxon>Ascomycota</taxon>
        <taxon>Pezizomycotina</taxon>
        <taxon>Dothideomycetes</taxon>
        <taxon>Dothideomycetidae</taxon>
        <taxon>Myriangiales</taxon>
        <taxon>Elsinoaceae</taxon>
        <taxon>Elsinoe</taxon>
    </lineage>
</organism>
<dbReference type="Gene3D" id="3.40.50.150">
    <property type="entry name" value="Vaccinia Virus protein VP39"/>
    <property type="match status" value="1"/>
</dbReference>
<dbReference type="InterPro" id="IPR029063">
    <property type="entry name" value="SAM-dependent_MTases_sf"/>
</dbReference>
<dbReference type="PANTHER" id="PTHR43861:SF1">
    <property type="entry name" value="TRANS-ACONITATE 2-METHYLTRANSFERASE"/>
    <property type="match status" value="1"/>
</dbReference>
<keyword evidence="1 4" id="KW-0489">Methyltransferase</keyword>
<evidence type="ECO:0000259" key="3">
    <source>
        <dbReference type="Pfam" id="PF13649"/>
    </source>
</evidence>
<comment type="caution">
    <text evidence="4">The sequence shown here is derived from an EMBL/GenBank/DDBJ whole genome shotgun (WGS) entry which is preliminary data.</text>
</comment>
<evidence type="ECO:0000313" key="5">
    <source>
        <dbReference type="Proteomes" id="UP000308133"/>
    </source>
</evidence>
<evidence type="ECO:0000256" key="2">
    <source>
        <dbReference type="ARBA" id="ARBA00022679"/>
    </source>
</evidence>
<evidence type="ECO:0000256" key="1">
    <source>
        <dbReference type="ARBA" id="ARBA00022603"/>
    </source>
</evidence>
<proteinExistence type="predicted"/>
<dbReference type="Pfam" id="PF13649">
    <property type="entry name" value="Methyltransf_25"/>
    <property type="match status" value="1"/>
</dbReference>
<dbReference type="GO" id="GO:0008168">
    <property type="term" value="F:methyltransferase activity"/>
    <property type="evidence" value="ECO:0007669"/>
    <property type="project" value="UniProtKB-KW"/>
</dbReference>
<keyword evidence="2 4" id="KW-0808">Transferase</keyword>
<dbReference type="SUPFAM" id="SSF53335">
    <property type="entry name" value="S-adenosyl-L-methionine-dependent methyltransferases"/>
    <property type="match status" value="1"/>
</dbReference>
<accession>A0A4V6DT11</accession>
<protein>
    <submittedName>
        <fullName evidence="4">Methyltransferase domain-containing protein 28</fullName>
    </submittedName>
</protein>
<dbReference type="PANTHER" id="PTHR43861">
    <property type="entry name" value="TRANS-ACONITATE 2-METHYLTRANSFERASE-RELATED"/>
    <property type="match status" value="1"/>
</dbReference>
<evidence type="ECO:0000313" key="4">
    <source>
        <dbReference type="EMBL" id="TKX18842.1"/>
    </source>
</evidence>
<dbReference type="GO" id="GO:0032259">
    <property type="term" value="P:methylation"/>
    <property type="evidence" value="ECO:0007669"/>
    <property type="project" value="UniProtKB-KW"/>
</dbReference>
<sequence length="218" mass="24379">MSDDPKTIVEQAYDHIADFYLTWAEGHKTPRERYTEKVLAAVPTKYSPHVLELGCGPGVPITRMLLDRGARVTANDISTKQIALAKARCPEATFAPGDMTALTFRAGEFDGATCFYAIFHLPRAEQKGMLEKVFGWLKPGAVFVFNFPKGQDHEEIHGEMMGHGMFWSSFDVEETKKMVQDVGFEIVEAEVLEAGDGKLKEDDLDYGVTFVWLAVRKP</sequence>
<gene>
    <name evidence="4" type="ORF">C1H76_9103</name>
</gene>
<dbReference type="CDD" id="cd02440">
    <property type="entry name" value="AdoMet_MTases"/>
    <property type="match status" value="1"/>
</dbReference>